<feature type="compositionally biased region" description="Pro residues" evidence="3">
    <location>
        <begin position="13"/>
        <end position="29"/>
    </location>
</feature>
<protein>
    <submittedName>
        <fullName evidence="5">Aldehyde reductase ii</fullName>
    </submittedName>
</protein>
<evidence type="ECO:0000313" key="6">
    <source>
        <dbReference type="Proteomes" id="UP000183809"/>
    </source>
</evidence>
<dbReference type="Gene3D" id="3.40.50.720">
    <property type="entry name" value="NAD(P)-binding Rossmann-like Domain"/>
    <property type="match status" value="1"/>
</dbReference>
<comment type="similarity">
    <text evidence="2">Belongs to the NAD(P)-dependent epimerase/dehydratase family. Dihydroflavonol-4-reductase subfamily.</text>
</comment>
<dbReference type="GeneID" id="31014848"/>
<evidence type="ECO:0000313" key="5">
    <source>
        <dbReference type="EMBL" id="OJD33154.1"/>
    </source>
</evidence>
<gene>
    <name evidence="5" type="ORF">BKCO1_3300085</name>
</gene>
<dbReference type="InterPro" id="IPR050425">
    <property type="entry name" value="NAD(P)_dehydrat-like"/>
</dbReference>
<feature type="region of interest" description="Disordered" evidence="3">
    <location>
        <begin position="1"/>
        <end position="30"/>
    </location>
</feature>
<reference evidence="5 6" key="1">
    <citation type="submission" date="2016-10" db="EMBL/GenBank/DDBJ databases">
        <title>Proteomics and genomics reveal pathogen-plant mechanisms compatible with a hemibiotrophic lifestyle of Diplodia corticola.</title>
        <authorList>
            <person name="Fernandes I."/>
            <person name="De Jonge R."/>
            <person name="Van De Peer Y."/>
            <person name="Devreese B."/>
            <person name="Alves A."/>
            <person name="Esteves A.C."/>
        </authorList>
    </citation>
    <scope>NUCLEOTIDE SEQUENCE [LARGE SCALE GENOMIC DNA]</scope>
    <source>
        <strain evidence="5 6">CBS 112549</strain>
    </source>
</reference>
<feature type="domain" description="NAD-dependent epimerase/dehydratase" evidence="4">
    <location>
        <begin position="32"/>
        <end position="307"/>
    </location>
</feature>
<evidence type="ECO:0000256" key="1">
    <source>
        <dbReference type="ARBA" id="ARBA00023002"/>
    </source>
</evidence>
<name>A0A1J9QYT1_9PEZI</name>
<evidence type="ECO:0000256" key="3">
    <source>
        <dbReference type="SAM" id="MobiDB-lite"/>
    </source>
</evidence>
<dbReference type="InterPro" id="IPR036291">
    <property type="entry name" value="NAD(P)-bd_dom_sf"/>
</dbReference>
<dbReference type="InterPro" id="IPR001509">
    <property type="entry name" value="Epimerase_deHydtase"/>
</dbReference>
<proteinExistence type="inferred from homology"/>
<sequence>MPSSSPSPTTTTAPPPPPGPGPSPSPSPLPLILVTGASGFLGSHICAQLLLTGQYRVRAAVRSTARSAWLERHFASSSYPSSPSPSSSHPSFSLTQVPDMSVPGAYDDAVRGVDGVVHVASVMDDDGGRDGGARAVVAAVVRGAVGALGSAAREWEGRGKGKCFVYTSSSLAAYTPGVEGGRVDGETWNGGAVGRAYAAGGEGEEEDVAARAMDVYAASKVEAERAVWAWVADNGPAFRVNAVLPNVNFGRSLDPANQGHPTTSGWVVALATGRVPEHRWRTVVPQYYINVEDTARLHVAALTRPDLNGERIFGFAGRFNWNTLLRALRKMYPEKTFYDDRDGQGEDLSEIVGAAKAEQLLKDMGRPGWKGLEESLRENLEGVDL</sequence>
<dbReference type="PANTHER" id="PTHR10366">
    <property type="entry name" value="NAD DEPENDENT EPIMERASE/DEHYDRATASE"/>
    <property type="match status" value="1"/>
</dbReference>
<dbReference type="OrthoDB" id="2735536at2759"/>
<dbReference type="SUPFAM" id="SSF51735">
    <property type="entry name" value="NAD(P)-binding Rossmann-fold domains"/>
    <property type="match status" value="1"/>
</dbReference>
<dbReference type="RefSeq" id="XP_020129414.1">
    <property type="nucleotide sequence ID" value="XM_020274587.1"/>
</dbReference>
<dbReference type="STRING" id="236234.A0A1J9QYT1"/>
<keyword evidence="1" id="KW-0560">Oxidoreductase</keyword>
<dbReference type="Pfam" id="PF01370">
    <property type="entry name" value="Epimerase"/>
    <property type="match status" value="1"/>
</dbReference>
<accession>A0A1J9QYT1</accession>
<dbReference type="EMBL" id="MNUE01000033">
    <property type="protein sequence ID" value="OJD33154.1"/>
    <property type="molecule type" value="Genomic_DNA"/>
</dbReference>
<keyword evidence="6" id="KW-1185">Reference proteome</keyword>
<dbReference type="Proteomes" id="UP000183809">
    <property type="component" value="Unassembled WGS sequence"/>
</dbReference>
<dbReference type="PANTHER" id="PTHR10366:SF562">
    <property type="entry name" value="ALDEHYDE REDUCTASE II (AFU_ORTHOLOGUE AFUA_1G11360)"/>
    <property type="match status" value="1"/>
</dbReference>
<evidence type="ECO:0000256" key="2">
    <source>
        <dbReference type="ARBA" id="ARBA00023445"/>
    </source>
</evidence>
<feature type="compositionally biased region" description="Low complexity" evidence="3">
    <location>
        <begin position="1"/>
        <end position="12"/>
    </location>
</feature>
<dbReference type="AlphaFoldDB" id="A0A1J9QYT1"/>
<evidence type="ECO:0000259" key="4">
    <source>
        <dbReference type="Pfam" id="PF01370"/>
    </source>
</evidence>
<organism evidence="5 6">
    <name type="scientific">Diplodia corticola</name>
    <dbReference type="NCBI Taxonomy" id="236234"/>
    <lineage>
        <taxon>Eukaryota</taxon>
        <taxon>Fungi</taxon>
        <taxon>Dikarya</taxon>
        <taxon>Ascomycota</taxon>
        <taxon>Pezizomycotina</taxon>
        <taxon>Dothideomycetes</taxon>
        <taxon>Dothideomycetes incertae sedis</taxon>
        <taxon>Botryosphaeriales</taxon>
        <taxon>Botryosphaeriaceae</taxon>
        <taxon>Diplodia</taxon>
    </lineage>
</organism>
<comment type="caution">
    <text evidence="5">The sequence shown here is derived from an EMBL/GenBank/DDBJ whole genome shotgun (WGS) entry which is preliminary data.</text>
</comment>
<dbReference type="GO" id="GO:0016616">
    <property type="term" value="F:oxidoreductase activity, acting on the CH-OH group of donors, NAD or NADP as acceptor"/>
    <property type="evidence" value="ECO:0007669"/>
    <property type="project" value="TreeGrafter"/>
</dbReference>